<dbReference type="EMBL" id="AZBU02000007">
    <property type="protein sequence ID" value="TKR70866.1"/>
    <property type="molecule type" value="Genomic_DNA"/>
</dbReference>
<gene>
    <name evidence="1" type="ORF">L596_022835</name>
</gene>
<accession>A0A4U5MMW6</accession>
<organism evidence="1 2">
    <name type="scientific">Steinernema carpocapsae</name>
    <name type="common">Entomopathogenic nematode</name>
    <dbReference type="NCBI Taxonomy" id="34508"/>
    <lineage>
        <taxon>Eukaryota</taxon>
        <taxon>Metazoa</taxon>
        <taxon>Ecdysozoa</taxon>
        <taxon>Nematoda</taxon>
        <taxon>Chromadorea</taxon>
        <taxon>Rhabditida</taxon>
        <taxon>Tylenchina</taxon>
        <taxon>Panagrolaimomorpha</taxon>
        <taxon>Strongyloidoidea</taxon>
        <taxon>Steinernematidae</taxon>
        <taxon>Steinernema</taxon>
    </lineage>
</organism>
<comment type="caution">
    <text evidence="1">The sequence shown here is derived from an EMBL/GenBank/DDBJ whole genome shotgun (WGS) entry which is preliminary data.</text>
</comment>
<dbReference type="AlphaFoldDB" id="A0A4U5MMW6"/>
<dbReference type="Proteomes" id="UP000298663">
    <property type="component" value="Unassembled WGS sequence"/>
</dbReference>
<evidence type="ECO:0000313" key="1">
    <source>
        <dbReference type="EMBL" id="TKR70866.1"/>
    </source>
</evidence>
<reference evidence="1 2" key="2">
    <citation type="journal article" date="2019" name="G3 (Bethesda)">
        <title>Hybrid Assembly of the Genome of the Entomopathogenic Nematode Steinernema carpocapsae Identifies the X-Chromosome.</title>
        <authorList>
            <person name="Serra L."/>
            <person name="Macchietto M."/>
            <person name="Macias-Munoz A."/>
            <person name="McGill C.J."/>
            <person name="Rodriguez I.M."/>
            <person name="Rodriguez B."/>
            <person name="Murad R."/>
            <person name="Mortazavi A."/>
        </authorList>
    </citation>
    <scope>NUCLEOTIDE SEQUENCE [LARGE SCALE GENOMIC DNA]</scope>
    <source>
        <strain evidence="1 2">ALL</strain>
    </source>
</reference>
<proteinExistence type="predicted"/>
<reference evidence="1 2" key="1">
    <citation type="journal article" date="2015" name="Genome Biol.">
        <title>Comparative genomics of Steinernema reveals deeply conserved gene regulatory networks.</title>
        <authorList>
            <person name="Dillman A.R."/>
            <person name="Macchietto M."/>
            <person name="Porter C.F."/>
            <person name="Rogers A."/>
            <person name="Williams B."/>
            <person name="Antoshechkin I."/>
            <person name="Lee M.M."/>
            <person name="Goodwin Z."/>
            <person name="Lu X."/>
            <person name="Lewis E.E."/>
            <person name="Goodrich-Blair H."/>
            <person name="Stock S.P."/>
            <person name="Adams B.J."/>
            <person name="Sternberg P.W."/>
            <person name="Mortazavi A."/>
        </authorList>
    </citation>
    <scope>NUCLEOTIDE SEQUENCE [LARGE SCALE GENOMIC DNA]</scope>
    <source>
        <strain evidence="1 2">ALL</strain>
    </source>
</reference>
<keyword evidence="2" id="KW-1185">Reference proteome</keyword>
<protein>
    <submittedName>
        <fullName evidence="1">Uncharacterized protein</fullName>
    </submittedName>
</protein>
<evidence type="ECO:0000313" key="2">
    <source>
        <dbReference type="Proteomes" id="UP000298663"/>
    </source>
</evidence>
<name>A0A4U5MMW6_STECR</name>
<sequence length="66" mass="7917">MCSYFSFSHSMGQNLYQKRGQMLKMEVNLWERKTFLRQTCKDVTKTNLVWSHGWSLTNNCKNRKPV</sequence>